<name>V6AQW3_9ARCH</name>
<organism evidence="1 2">
    <name type="scientific">Candidatus Nitrosotenuis uzonensis</name>
    <dbReference type="NCBI Taxonomy" id="1407055"/>
    <lineage>
        <taxon>Archaea</taxon>
        <taxon>Nitrososphaerota</taxon>
        <taxon>Candidatus Nitrosotenuis</taxon>
    </lineage>
</organism>
<accession>V6AQW3</accession>
<reference evidence="1 2" key="1">
    <citation type="journal article" date="2013" name="PLoS ONE">
        <title>Enrichment and Genome Sequence of the Group I.1a Ammonia-Oxidizing Archaeon ?Ca. Nitrosotenuis uzonensis? Representing a Clade Globally.</title>
        <authorList>
            <person name="Lebedeva E.V."/>
            <person name="Hatzenpichler R."/>
            <person name="Pelletier E."/>
            <person name="Schuster N."/>
            <person name="Hauzmayer S."/>
            <person name="Bulaev A."/>
            <person name="Grigor'eva N.V."/>
            <person name="Galushko A."/>
            <person name="Schmid M."/>
            <person name="Palatinszky M."/>
            <person name="Le Paslier D."/>
            <person name="Daims H."/>
            <person name="Wagner M."/>
        </authorList>
    </citation>
    <scope>NUCLEOTIDE SEQUENCE [LARGE SCALE GENOMIC DNA]</scope>
    <source>
        <strain evidence="1 2">N4</strain>
    </source>
</reference>
<dbReference type="EMBL" id="CBTY010000006">
    <property type="protein sequence ID" value="CDI04940.1"/>
    <property type="molecule type" value="Genomic_DNA"/>
</dbReference>
<sequence>MPFENTFCNREGCGHNVPDHPNDGECLKCNCVGFVSKNNFRDPLAEYYGRKIIDIHVYFQNDLDAAKHLVNDFPVMASKFFQDKKSGIDEYWTSLVSKNPDLAQRVNEKIGLFNQGGRNALESLERDEIEVVIKLTHDGANRDRTVDLMNLMVLSFLTTRFREFIRELLVLIYEIESKYKNKHQSHTPDELEKKAYEISEMDIKKMLTKLTNEWGLASTTNENCNQFTEGFYRRNVFIHNNGYPNQKYRDATGYKGSDDKLDLNRDYLLQLIEVLLLYSDIIYEYFLNTECGMVNINKRGNTHHIDLTDSDAEIIPLKDLKQ</sequence>
<proteinExistence type="predicted"/>
<dbReference type="RefSeq" id="WP_048194229.1">
    <property type="nucleotide sequence ID" value="NZ_CBTY010000006.1"/>
</dbReference>
<evidence type="ECO:0000313" key="1">
    <source>
        <dbReference type="EMBL" id="CDI04940.1"/>
    </source>
</evidence>
<gene>
    <name evidence="1" type="ORF">NITUZ_140015</name>
</gene>
<evidence type="ECO:0000313" key="2">
    <source>
        <dbReference type="Proteomes" id="UP000018159"/>
    </source>
</evidence>
<dbReference type="Proteomes" id="UP000018159">
    <property type="component" value="Unassembled WGS sequence"/>
</dbReference>
<dbReference type="STRING" id="1407055.NITUZ_140015"/>
<dbReference type="AlphaFoldDB" id="V6AQW3"/>
<keyword evidence="2" id="KW-1185">Reference proteome</keyword>
<comment type="caution">
    <text evidence="1">The sequence shown here is derived from an EMBL/GenBank/DDBJ whole genome shotgun (WGS) entry which is preliminary data.</text>
</comment>
<protein>
    <submittedName>
        <fullName evidence="1">Uncharacterized protein</fullName>
    </submittedName>
</protein>